<sequence>METKKWGKAILYGLITIFVIALATSLIFSLLLKFTSLTESSITWLLLGLSVLAMFIGGFVAGGNGKEKGWLIGGVTAILYSLIIFLFQFLGYGHIFTMEQTMYHGGFLVVAMVGGVFGVNMTSSRASK</sequence>
<keyword evidence="3" id="KW-1185">Reference proteome</keyword>
<keyword evidence="1" id="KW-0812">Transmembrane</keyword>
<evidence type="ECO:0000256" key="1">
    <source>
        <dbReference type="SAM" id="Phobius"/>
    </source>
</evidence>
<evidence type="ECO:0008006" key="4">
    <source>
        <dbReference type="Google" id="ProtNLM"/>
    </source>
</evidence>
<reference evidence="3" key="1">
    <citation type="submission" date="2016-04" db="EMBL/GenBank/DDBJ databases">
        <authorList>
            <person name="Lyu Z."/>
            <person name="Lyu W."/>
        </authorList>
    </citation>
    <scope>NUCLEOTIDE SEQUENCE [LARGE SCALE GENOMIC DNA]</scope>
    <source>
        <strain evidence="3">C44</strain>
    </source>
</reference>
<dbReference type="OrthoDB" id="2988991at2"/>
<dbReference type="NCBIfam" id="TIGR04086">
    <property type="entry name" value="TIGR04086_membr"/>
    <property type="match status" value="1"/>
</dbReference>
<evidence type="ECO:0000313" key="2">
    <source>
        <dbReference type="EMBL" id="OAS84955.1"/>
    </source>
</evidence>
<gene>
    <name evidence="2" type="ORF">A6K24_05440</name>
</gene>
<keyword evidence="1" id="KW-0472">Membrane</keyword>
<accession>A0A179STK1</accession>
<name>A0A179STK1_9BACI</name>
<organism evidence="2 3">
    <name type="scientific">Metabacillus litoralis</name>
    <dbReference type="NCBI Taxonomy" id="152268"/>
    <lineage>
        <taxon>Bacteria</taxon>
        <taxon>Bacillati</taxon>
        <taxon>Bacillota</taxon>
        <taxon>Bacilli</taxon>
        <taxon>Bacillales</taxon>
        <taxon>Bacillaceae</taxon>
        <taxon>Metabacillus</taxon>
    </lineage>
</organism>
<feature type="transmembrane region" description="Helical" evidence="1">
    <location>
        <begin position="44"/>
        <end position="63"/>
    </location>
</feature>
<dbReference type="STRING" id="152268.A6K24_05440"/>
<dbReference type="Pfam" id="PF12670">
    <property type="entry name" value="DUF3792"/>
    <property type="match status" value="1"/>
</dbReference>
<protein>
    <recommendedName>
        <fullName evidence="4">TIGR04086 family membrane protein</fullName>
    </recommendedName>
</protein>
<feature type="transmembrane region" description="Helical" evidence="1">
    <location>
        <begin position="102"/>
        <end position="122"/>
    </location>
</feature>
<dbReference type="Proteomes" id="UP000078534">
    <property type="component" value="Unassembled WGS sequence"/>
</dbReference>
<dbReference type="EMBL" id="LWSG01000023">
    <property type="protein sequence ID" value="OAS84955.1"/>
    <property type="molecule type" value="Genomic_DNA"/>
</dbReference>
<feature type="transmembrane region" description="Helical" evidence="1">
    <location>
        <begin position="70"/>
        <end position="90"/>
    </location>
</feature>
<dbReference type="InterPro" id="IPR023804">
    <property type="entry name" value="DUF3792_TM"/>
</dbReference>
<evidence type="ECO:0000313" key="3">
    <source>
        <dbReference type="Proteomes" id="UP000078534"/>
    </source>
</evidence>
<keyword evidence="1" id="KW-1133">Transmembrane helix</keyword>
<dbReference type="RefSeq" id="WP_066334428.1">
    <property type="nucleotide sequence ID" value="NZ_LWSG01000023.1"/>
</dbReference>
<feature type="transmembrane region" description="Helical" evidence="1">
    <location>
        <begin position="9"/>
        <end position="32"/>
    </location>
</feature>
<dbReference type="AlphaFoldDB" id="A0A179STK1"/>
<proteinExistence type="predicted"/>
<comment type="caution">
    <text evidence="2">The sequence shown here is derived from an EMBL/GenBank/DDBJ whole genome shotgun (WGS) entry which is preliminary data.</text>
</comment>